<name>A0ABY8VMV1_9CORY</name>
<dbReference type="InterPro" id="IPR007922">
    <property type="entry name" value="DciA-like"/>
</dbReference>
<dbReference type="Proteomes" id="UP001238805">
    <property type="component" value="Chromosome"/>
</dbReference>
<accession>A0ABY8VMV1</accession>
<feature type="region of interest" description="Disordered" evidence="1">
    <location>
        <begin position="1"/>
        <end position="63"/>
    </location>
</feature>
<sequence>MTDNHDPVNEAFEKLRSAARQRNGGQLPPVGRTPSPRRTKAVGTGGVAKRGIPSGPDGRRRRRPLDVDTFGALLGGEIQRRGWEKGMAGGWVNGHWDELVGEKIAQHTTVEMIKDTTLFITCDSTAWATNLRMMQRQILQAIAGKVGPGIITELKIFGPKAPSWRKGPLHVKGRGPRDTYG</sequence>
<evidence type="ECO:0000313" key="2">
    <source>
        <dbReference type="EMBL" id="WIM70976.1"/>
    </source>
</evidence>
<protein>
    <submittedName>
        <fullName evidence="2">DciA family protein</fullName>
    </submittedName>
</protein>
<dbReference type="PANTHER" id="PTHR36456">
    <property type="entry name" value="UPF0232 PROTEIN SCO3875"/>
    <property type="match status" value="1"/>
</dbReference>
<dbReference type="EMBL" id="CP126970">
    <property type="protein sequence ID" value="WIM70976.1"/>
    <property type="molecule type" value="Genomic_DNA"/>
</dbReference>
<dbReference type="PANTHER" id="PTHR36456:SF1">
    <property type="entry name" value="UPF0232 PROTEIN SCO3875"/>
    <property type="match status" value="1"/>
</dbReference>
<reference evidence="2 3" key="1">
    <citation type="submission" date="2023-05" db="EMBL/GenBank/DDBJ databases">
        <title>Corynebacterium suedekumii sp. nov. and Corynebacterium breve sp. nov. isolated from raw cow's milk.</title>
        <authorList>
            <person name="Baer M.K."/>
            <person name="Mehl L."/>
            <person name="Hellmuth R."/>
            <person name="Marke G."/>
            <person name="Lipski A."/>
        </authorList>
    </citation>
    <scope>NUCLEOTIDE SEQUENCE [LARGE SCALE GENOMIC DNA]</scope>
    <source>
        <strain evidence="2 3">LM112</strain>
    </source>
</reference>
<keyword evidence="3" id="KW-1185">Reference proteome</keyword>
<dbReference type="Pfam" id="PF05258">
    <property type="entry name" value="DciA"/>
    <property type="match status" value="1"/>
</dbReference>
<feature type="compositionally biased region" description="Basic and acidic residues" evidence="1">
    <location>
        <begin position="1"/>
        <end position="16"/>
    </location>
</feature>
<dbReference type="RefSeq" id="WP_284875555.1">
    <property type="nucleotide sequence ID" value="NZ_CP126970.1"/>
</dbReference>
<evidence type="ECO:0000313" key="3">
    <source>
        <dbReference type="Proteomes" id="UP001238805"/>
    </source>
</evidence>
<proteinExistence type="predicted"/>
<evidence type="ECO:0000256" key="1">
    <source>
        <dbReference type="SAM" id="MobiDB-lite"/>
    </source>
</evidence>
<organism evidence="2 3">
    <name type="scientific">Corynebacterium suedekumii</name>
    <dbReference type="NCBI Taxonomy" id="3049801"/>
    <lineage>
        <taxon>Bacteria</taxon>
        <taxon>Bacillati</taxon>
        <taxon>Actinomycetota</taxon>
        <taxon>Actinomycetes</taxon>
        <taxon>Mycobacteriales</taxon>
        <taxon>Corynebacteriaceae</taxon>
        <taxon>Corynebacterium</taxon>
    </lineage>
</organism>
<gene>
    <name evidence="2" type="ORF">QP029_03930</name>
</gene>